<dbReference type="AlphaFoldDB" id="A0A939FHP7"/>
<keyword evidence="1" id="KW-0812">Transmembrane</keyword>
<comment type="caution">
    <text evidence="2">The sequence shown here is derived from an EMBL/GenBank/DDBJ whole genome shotgun (WGS) entry which is preliminary data.</text>
</comment>
<proteinExistence type="predicted"/>
<accession>A0A939FHP7</accession>
<dbReference type="EMBL" id="JAFMOF010000001">
    <property type="protein sequence ID" value="MBO0651623.1"/>
    <property type="molecule type" value="Genomic_DNA"/>
</dbReference>
<reference evidence="2" key="1">
    <citation type="submission" date="2021-03" db="EMBL/GenBank/DDBJ databases">
        <title>Streptomyces strains.</title>
        <authorList>
            <person name="Lund M.B."/>
            <person name="Toerring T."/>
        </authorList>
    </citation>
    <scope>NUCLEOTIDE SEQUENCE</scope>
    <source>
        <strain evidence="2">JCM 4242</strain>
    </source>
</reference>
<feature type="transmembrane region" description="Helical" evidence="1">
    <location>
        <begin position="23"/>
        <end position="48"/>
    </location>
</feature>
<feature type="transmembrane region" description="Helical" evidence="1">
    <location>
        <begin position="60"/>
        <end position="82"/>
    </location>
</feature>
<name>A0A939FHP7_9ACTN</name>
<dbReference type="Proteomes" id="UP000664781">
    <property type="component" value="Unassembled WGS sequence"/>
</dbReference>
<keyword evidence="3" id="KW-1185">Reference proteome</keyword>
<keyword evidence="1" id="KW-1133">Transmembrane helix</keyword>
<evidence type="ECO:0000313" key="3">
    <source>
        <dbReference type="Proteomes" id="UP000664781"/>
    </source>
</evidence>
<evidence type="ECO:0000313" key="2">
    <source>
        <dbReference type="EMBL" id="MBO0651623.1"/>
    </source>
</evidence>
<keyword evidence="1" id="KW-0472">Membrane</keyword>
<dbReference type="RefSeq" id="WP_207246558.1">
    <property type="nucleotide sequence ID" value="NZ_JAFMOF010000001.1"/>
</dbReference>
<feature type="transmembrane region" description="Helical" evidence="1">
    <location>
        <begin position="94"/>
        <end position="113"/>
    </location>
</feature>
<organism evidence="2 3">
    <name type="scientific">Streptomyces triculaminicus</name>
    <dbReference type="NCBI Taxonomy" id="2816232"/>
    <lineage>
        <taxon>Bacteria</taxon>
        <taxon>Bacillati</taxon>
        <taxon>Actinomycetota</taxon>
        <taxon>Actinomycetes</taxon>
        <taxon>Kitasatosporales</taxon>
        <taxon>Streptomycetaceae</taxon>
        <taxon>Streptomyces</taxon>
    </lineage>
</organism>
<sequence>MNTYPTSPALPVRPSRRKGFTETLAVVLWAITAQALGLCLVVVAMIAVWGAAAGAPAGEFLLQVVGVLAAAALLLAAAYQGLRLFGLTAPTRSAIVAAVACPGPVGLALYLYAG</sequence>
<protein>
    <submittedName>
        <fullName evidence="2">Uncharacterized protein</fullName>
    </submittedName>
</protein>
<gene>
    <name evidence="2" type="ORF">J1792_02020</name>
</gene>
<evidence type="ECO:0000256" key="1">
    <source>
        <dbReference type="SAM" id="Phobius"/>
    </source>
</evidence>